<keyword evidence="2 6" id="KW-0645">Protease</keyword>
<dbReference type="PROSITE" id="PS00136">
    <property type="entry name" value="SUBTILASE_ASP"/>
    <property type="match status" value="1"/>
</dbReference>
<dbReference type="PRINTS" id="PR00723">
    <property type="entry name" value="SUBTILISIN"/>
</dbReference>
<keyword evidence="3" id="KW-0479">Metal-binding</keyword>
<dbReference type="GO" id="GO:0046872">
    <property type="term" value="F:metal ion binding"/>
    <property type="evidence" value="ECO:0007669"/>
    <property type="project" value="UniProtKB-KW"/>
</dbReference>
<feature type="transmembrane region" description="Helical" evidence="8">
    <location>
        <begin position="24"/>
        <end position="45"/>
    </location>
</feature>
<dbReference type="Gene3D" id="3.30.70.80">
    <property type="entry name" value="Peptidase S8 propeptide/proteinase inhibitor I9"/>
    <property type="match status" value="1"/>
</dbReference>
<keyword evidence="8" id="KW-1133">Transmembrane helix</keyword>
<keyword evidence="8" id="KW-0472">Membrane</keyword>
<organism evidence="10 11">
    <name type="scientific">Methanooceanicella nereidis</name>
    <dbReference type="NCBI Taxonomy" id="2052831"/>
    <lineage>
        <taxon>Archaea</taxon>
        <taxon>Methanobacteriati</taxon>
        <taxon>Methanobacteriota</taxon>
        <taxon>Stenosarchaea group</taxon>
        <taxon>Methanomicrobia</taxon>
        <taxon>Methanocellales</taxon>
        <taxon>Methanocellaceae</taxon>
        <taxon>Methanooceanicella</taxon>
    </lineage>
</organism>
<evidence type="ECO:0000256" key="6">
    <source>
        <dbReference type="PROSITE-ProRule" id="PRU01240"/>
    </source>
</evidence>
<dbReference type="Proteomes" id="UP001320159">
    <property type="component" value="Unassembled WGS sequence"/>
</dbReference>
<feature type="active site" description="Charge relay system" evidence="6">
    <location>
        <position position="361"/>
    </location>
</feature>
<dbReference type="PANTHER" id="PTHR43806">
    <property type="entry name" value="PEPTIDASE S8"/>
    <property type="match status" value="1"/>
</dbReference>
<keyword evidence="11" id="KW-1185">Reference proteome</keyword>
<gene>
    <name evidence="10" type="ORF">CUJ83_00855</name>
</gene>
<dbReference type="InterPro" id="IPR022398">
    <property type="entry name" value="Peptidase_S8_His-AS"/>
</dbReference>
<dbReference type="InterPro" id="IPR015500">
    <property type="entry name" value="Peptidase_S8_subtilisin-rel"/>
</dbReference>
<feature type="active site" description="Charge relay system" evidence="6">
    <location>
        <position position="175"/>
    </location>
</feature>
<evidence type="ECO:0000256" key="5">
    <source>
        <dbReference type="ARBA" id="ARBA00022825"/>
    </source>
</evidence>
<dbReference type="GO" id="GO:0006508">
    <property type="term" value="P:proteolysis"/>
    <property type="evidence" value="ECO:0007669"/>
    <property type="project" value="UniProtKB-KW"/>
</dbReference>
<keyword evidence="5 6" id="KW-0720">Serine protease</keyword>
<dbReference type="PROSITE" id="PS00138">
    <property type="entry name" value="SUBTILASE_SER"/>
    <property type="match status" value="1"/>
</dbReference>
<dbReference type="InterPro" id="IPR000209">
    <property type="entry name" value="Peptidase_S8/S53_dom"/>
</dbReference>
<dbReference type="InterPro" id="IPR036852">
    <property type="entry name" value="Peptidase_S8/S53_dom_sf"/>
</dbReference>
<dbReference type="PROSITE" id="PS51892">
    <property type="entry name" value="SUBTILASE"/>
    <property type="match status" value="1"/>
</dbReference>
<evidence type="ECO:0000256" key="8">
    <source>
        <dbReference type="SAM" id="Phobius"/>
    </source>
</evidence>
<dbReference type="InterPro" id="IPR037045">
    <property type="entry name" value="S8pro/Inhibitor_I9_sf"/>
</dbReference>
<comment type="similarity">
    <text evidence="1 6 7">Belongs to the peptidase S8 family.</text>
</comment>
<protein>
    <recommendedName>
        <fullName evidence="9">Peptidase S8/S53 domain-containing protein</fullName>
    </recommendedName>
</protein>
<evidence type="ECO:0000256" key="1">
    <source>
        <dbReference type="ARBA" id="ARBA00011073"/>
    </source>
</evidence>
<dbReference type="EMBL" id="PGCK01000001">
    <property type="protein sequence ID" value="MCD1293545.1"/>
    <property type="molecule type" value="Genomic_DNA"/>
</dbReference>
<evidence type="ECO:0000256" key="7">
    <source>
        <dbReference type="RuleBase" id="RU003355"/>
    </source>
</evidence>
<reference evidence="10 11" key="1">
    <citation type="submission" date="2017-11" db="EMBL/GenBank/DDBJ databases">
        <title>Isolation and Characterization of Family Methanocellaceae Species from Potential Methane Hydrate Area Offshore Southwestern Taiwan.</title>
        <authorList>
            <person name="Zhang W.-L."/>
            <person name="Chen W.-C."/>
            <person name="Lai M.-C."/>
            <person name="Chen S.-C."/>
        </authorList>
    </citation>
    <scope>NUCLEOTIDE SEQUENCE [LARGE SCALE GENOMIC DNA]</scope>
    <source>
        <strain evidence="10 11">CWC-04</strain>
    </source>
</reference>
<accession>A0AAP2RCH7</accession>
<sequence length="420" mass="43708">MESFNLPCYKIDYIIGGIINMKKIFTASLICIIVISILAAGTVTASTIPEKKVKAIIVFNDVPSDDDINYLKGNGGSIKYKYGIINGIALELPQQAYDNIVSTGKNSKKPSSNPIFDKISYIEIDQEVYATGKPSKVRPTPTPVPQSLPWGINRIGSTVAWTASTGAGVKVAVIDTGIDYDHPDLSGNVQGGYSCVSYTGDYKDDNGHGTHVAGIVAARNNDIGVVGVAPDAWLYGVKALNKKGSGYTSDVIEGIDWSVANGMQVITMSLGSAYEVQALHDAVDNAYANGIVVIAAAGNDYGGPINYPAAYDTVIAVTATDQYDAAASFSNAGPEAELAAPGVSIYSTYKSGTYAIMSGTSMSTPHVAGAAALLIADGITSPEDVRIALRSTAEDLGLSGPDPYYGYGLVNADAAVANAG</sequence>
<dbReference type="AlphaFoldDB" id="A0AAP2RCH7"/>
<keyword evidence="8" id="KW-0812">Transmembrane</keyword>
<keyword evidence="4 6" id="KW-0378">Hydrolase</keyword>
<dbReference type="InterPro" id="IPR050131">
    <property type="entry name" value="Peptidase_S8_subtilisin-like"/>
</dbReference>
<dbReference type="InterPro" id="IPR023828">
    <property type="entry name" value="Peptidase_S8_Ser-AS"/>
</dbReference>
<evidence type="ECO:0000313" key="11">
    <source>
        <dbReference type="Proteomes" id="UP001320159"/>
    </source>
</evidence>
<dbReference type="InterPro" id="IPR034202">
    <property type="entry name" value="Subtilisin_Carlsberg-like"/>
</dbReference>
<dbReference type="GO" id="GO:0004252">
    <property type="term" value="F:serine-type endopeptidase activity"/>
    <property type="evidence" value="ECO:0007669"/>
    <property type="project" value="UniProtKB-UniRule"/>
</dbReference>
<evidence type="ECO:0000313" key="10">
    <source>
        <dbReference type="EMBL" id="MCD1293545.1"/>
    </source>
</evidence>
<name>A0AAP2RCH7_9EURY</name>
<dbReference type="InterPro" id="IPR023827">
    <property type="entry name" value="Peptidase_S8_Asp-AS"/>
</dbReference>
<proteinExistence type="inferred from homology"/>
<evidence type="ECO:0000256" key="4">
    <source>
        <dbReference type="ARBA" id="ARBA00022801"/>
    </source>
</evidence>
<dbReference type="PROSITE" id="PS00137">
    <property type="entry name" value="SUBTILASE_HIS"/>
    <property type="match status" value="1"/>
</dbReference>
<feature type="domain" description="Peptidase S8/S53" evidence="9">
    <location>
        <begin position="166"/>
        <end position="408"/>
    </location>
</feature>
<dbReference type="SUPFAM" id="SSF52743">
    <property type="entry name" value="Subtilisin-like"/>
    <property type="match status" value="1"/>
</dbReference>
<dbReference type="Gene3D" id="3.40.50.200">
    <property type="entry name" value="Peptidase S8/S53 domain"/>
    <property type="match status" value="1"/>
</dbReference>
<evidence type="ECO:0000256" key="3">
    <source>
        <dbReference type="ARBA" id="ARBA00022723"/>
    </source>
</evidence>
<feature type="active site" description="Charge relay system" evidence="6">
    <location>
        <position position="208"/>
    </location>
</feature>
<evidence type="ECO:0000256" key="2">
    <source>
        <dbReference type="ARBA" id="ARBA00022670"/>
    </source>
</evidence>
<dbReference type="CDD" id="cd07477">
    <property type="entry name" value="Peptidases_S8_Subtilisin_subset"/>
    <property type="match status" value="1"/>
</dbReference>
<dbReference type="PANTHER" id="PTHR43806:SF11">
    <property type="entry name" value="CEREVISIN-RELATED"/>
    <property type="match status" value="1"/>
</dbReference>
<comment type="caution">
    <text evidence="10">The sequence shown here is derived from an EMBL/GenBank/DDBJ whole genome shotgun (WGS) entry which is preliminary data.</text>
</comment>
<evidence type="ECO:0000259" key="9">
    <source>
        <dbReference type="Pfam" id="PF00082"/>
    </source>
</evidence>
<dbReference type="Pfam" id="PF00082">
    <property type="entry name" value="Peptidase_S8"/>
    <property type="match status" value="1"/>
</dbReference>